<name>X1MAM6_9ZZZZ</name>
<reference evidence="1" key="1">
    <citation type="journal article" date="2014" name="Front. Microbiol.">
        <title>High frequency of phylogenetically diverse reductive dehalogenase-homologous genes in deep subseafloor sedimentary metagenomes.</title>
        <authorList>
            <person name="Kawai M."/>
            <person name="Futagami T."/>
            <person name="Toyoda A."/>
            <person name="Takaki Y."/>
            <person name="Nishi S."/>
            <person name="Hori S."/>
            <person name="Arai W."/>
            <person name="Tsubouchi T."/>
            <person name="Morono Y."/>
            <person name="Uchiyama I."/>
            <person name="Ito T."/>
            <person name="Fujiyama A."/>
            <person name="Inagaki F."/>
            <person name="Takami H."/>
        </authorList>
    </citation>
    <scope>NUCLEOTIDE SEQUENCE</scope>
    <source>
        <strain evidence="1">Expedition CK06-06</strain>
    </source>
</reference>
<comment type="caution">
    <text evidence="1">The sequence shown here is derived from an EMBL/GenBank/DDBJ whole genome shotgun (WGS) entry which is preliminary data.</text>
</comment>
<gene>
    <name evidence="1" type="ORF">S06H3_11313</name>
</gene>
<accession>X1MAM6</accession>
<protein>
    <submittedName>
        <fullName evidence="1">Uncharacterized protein</fullName>
    </submittedName>
</protein>
<dbReference type="EMBL" id="BARV01005447">
    <property type="protein sequence ID" value="GAI15136.1"/>
    <property type="molecule type" value="Genomic_DNA"/>
</dbReference>
<organism evidence="1">
    <name type="scientific">marine sediment metagenome</name>
    <dbReference type="NCBI Taxonomy" id="412755"/>
    <lineage>
        <taxon>unclassified sequences</taxon>
        <taxon>metagenomes</taxon>
        <taxon>ecological metagenomes</taxon>
    </lineage>
</organism>
<sequence>TSPLVSGEDGRRSLAAVIASNYSIQTGKKLRVTY</sequence>
<feature type="non-terminal residue" evidence="1">
    <location>
        <position position="1"/>
    </location>
</feature>
<evidence type="ECO:0000313" key="1">
    <source>
        <dbReference type="EMBL" id="GAI15136.1"/>
    </source>
</evidence>
<proteinExistence type="predicted"/>
<dbReference type="AlphaFoldDB" id="X1MAM6"/>